<sequence>MAKTNIVFFIMISFLSISCSVETLNYISRIDNKSQMPSSVVSIIDNQYINDKIVSTQISIEKVKYMSDLSNLITVFPKFTNAAVDAEIKKLKTAVQSYIYATTEGKAKQKKSAYKAYAQSFKTLQSLKKYMNSDDMELMSRYLTRIKANINSLEYLN</sequence>
<proteinExistence type="predicted"/>
<organism evidence="2 3">
    <name type="scientific">Elizabethkingia argenteiflava</name>
    <dbReference type="NCBI Taxonomy" id="2681556"/>
    <lineage>
        <taxon>Bacteria</taxon>
        <taxon>Pseudomonadati</taxon>
        <taxon>Bacteroidota</taxon>
        <taxon>Flavobacteriia</taxon>
        <taxon>Flavobacteriales</taxon>
        <taxon>Weeksellaceae</taxon>
        <taxon>Elizabethkingia</taxon>
    </lineage>
</organism>
<reference evidence="2 3" key="1">
    <citation type="submission" date="2019-11" db="EMBL/GenBank/DDBJ databases">
        <title>Characterization of Elizabethkingia argenteiflava sp. nov., isolated from inner surface of Soybean Pods.</title>
        <authorList>
            <person name="Mo S."/>
        </authorList>
    </citation>
    <scope>NUCLEOTIDE SEQUENCE [LARGE SCALE GENOMIC DNA]</scope>
    <source>
        <strain evidence="2 3">YB22</strain>
    </source>
</reference>
<evidence type="ECO:0000313" key="2">
    <source>
        <dbReference type="EMBL" id="NAW51516.1"/>
    </source>
</evidence>
<evidence type="ECO:0000256" key="1">
    <source>
        <dbReference type="SAM" id="Phobius"/>
    </source>
</evidence>
<evidence type="ECO:0000313" key="3">
    <source>
        <dbReference type="Proteomes" id="UP000553459"/>
    </source>
</evidence>
<name>A0A845PXE0_9FLAO</name>
<protein>
    <recommendedName>
        <fullName evidence="4">Lipoprotein</fullName>
    </recommendedName>
</protein>
<keyword evidence="1" id="KW-1133">Transmembrane helix</keyword>
<keyword evidence="1" id="KW-0812">Transmembrane</keyword>
<accession>A0A845PXE0</accession>
<dbReference type="AlphaFoldDB" id="A0A845PXE0"/>
<dbReference type="PROSITE" id="PS51257">
    <property type="entry name" value="PROKAR_LIPOPROTEIN"/>
    <property type="match status" value="1"/>
</dbReference>
<dbReference type="Proteomes" id="UP000553459">
    <property type="component" value="Unassembled WGS sequence"/>
</dbReference>
<evidence type="ECO:0008006" key="4">
    <source>
        <dbReference type="Google" id="ProtNLM"/>
    </source>
</evidence>
<keyword evidence="3" id="KW-1185">Reference proteome</keyword>
<feature type="transmembrane region" description="Helical" evidence="1">
    <location>
        <begin position="6"/>
        <end position="27"/>
    </location>
</feature>
<dbReference type="EMBL" id="JAAABJ010000543">
    <property type="protein sequence ID" value="NAW51516.1"/>
    <property type="molecule type" value="Genomic_DNA"/>
</dbReference>
<dbReference type="RefSeq" id="WP_166519794.1">
    <property type="nucleotide sequence ID" value="NZ_JAAABJ010000543.1"/>
</dbReference>
<keyword evidence="1" id="KW-0472">Membrane</keyword>
<gene>
    <name evidence="2" type="ORF">GNY06_09035</name>
</gene>
<comment type="caution">
    <text evidence="2">The sequence shown here is derived from an EMBL/GenBank/DDBJ whole genome shotgun (WGS) entry which is preliminary data.</text>
</comment>